<accession>A0A822Y590</accession>
<sequence length="102" mass="11568">MNESILKPVLQALESHVPLYQREQRRRLESLAPHQIEIIAILILCEDDIEELFHGQGSEVEGSGDEASKDLKQRVPTILDIEVDPKGGQRVQEATMKLFRGH</sequence>
<evidence type="ECO:0000259" key="2">
    <source>
        <dbReference type="Pfam" id="PF07231"/>
    </source>
</evidence>
<dbReference type="PANTHER" id="PTHR34795:SF1">
    <property type="entry name" value="NEMATODE RESISTANCE PROTEIN-LIKE HSPRO1"/>
    <property type="match status" value="1"/>
</dbReference>
<protein>
    <submittedName>
        <fullName evidence="3">Uncharacterized protein</fullName>
    </submittedName>
</protein>
<name>A0A822Y590_NELNU</name>
<dbReference type="Proteomes" id="UP000607653">
    <property type="component" value="Unassembled WGS sequence"/>
</dbReference>
<comment type="caution">
    <text evidence="3">The sequence shown here is derived from an EMBL/GenBank/DDBJ whole genome shotgun (WGS) entry which is preliminary data.</text>
</comment>
<dbReference type="InterPro" id="IPR038759">
    <property type="entry name" value="HSPRO1/HSPRO2"/>
</dbReference>
<dbReference type="AlphaFoldDB" id="A0A822Y590"/>
<keyword evidence="4" id="KW-1185">Reference proteome</keyword>
<dbReference type="InterPro" id="IPR009743">
    <property type="entry name" value="Hs1pro-1_C"/>
</dbReference>
<evidence type="ECO:0000259" key="1">
    <source>
        <dbReference type="Pfam" id="PF07014"/>
    </source>
</evidence>
<dbReference type="Pfam" id="PF07231">
    <property type="entry name" value="Hs1pro-1_N"/>
    <property type="match status" value="1"/>
</dbReference>
<evidence type="ECO:0000313" key="3">
    <source>
        <dbReference type="EMBL" id="DAD24778.1"/>
    </source>
</evidence>
<gene>
    <name evidence="3" type="ORF">HUJ06_026242</name>
</gene>
<dbReference type="EMBL" id="DUZY01000001">
    <property type="protein sequence ID" value="DAD24778.1"/>
    <property type="molecule type" value="Genomic_DNA"/>
</dbReference>
<feature type="domain" description="Nematode resistance protein-like HSPRO1 N-terminal" evidence="2">
    <location>
        <begin position="21"/>
        <end position="51"/>
    </location>
</feature>
<organism evidence="3 4">
    <name type="scientific">Nelumbo nucifera</name>
    <name type="common">Sacred lotus</name>
    <dbReference type="NCBI Taxonomy" id="4432"/>
    <lineage>
        <taxon>Eukaryota</taxon>
        <taxon>Viridiplantae</taxon>
        <taxon>Streptophyta</taxon>
        <taxon>Embryophyta</taxon>
        <taxon>Tracheophyta</taxon>
        <taxon>Spermatophyta</taxon>
        <taxon>Magnoliopsida</taxon>
        <taxon>Proteales</taxon>
        <taxon>Nelumbonaceae</taxon>
        <taxon>Nelumbo</taxon>
    </lineage>
</organism>
<proteinExistence type="predicted"/>
<evidence type="ECO:0000313" key="4">
    <source>
        <dbReference type="Proteomes" id="UP000607653"/>
    </source>
</evidence>
<dbReference type="GO" id="GO:0006952">
    <property type="term" value="P:defense response"/>
    <property type="evidence" value="ECO:0007669"/>
    <property type="project" value="InterPro"/>
</dbReference>
<dbReference type="InterPro" id="IPR009869">
    <property type="entry name" value="HSPRO1_N"/>
</dbReference>
<feature type="domain" description="Hs1pro-1 C-terminal" evidence="1">
    <location>
        <begin position="66"/>
        <end position="101"/>
    </location>
</feature>
<dbReference type="Pfam" id="PF07014">
    <property type="entry name" value="Hs1pro-1_C"/>
    <property type="match status" value="1"/>
</dbReference>
<dbReference type="PANTHER" id="PTHR34795">
    <property type="entry name" value="NEMATODE RESISTANCE PROTEIN-LIKE HSPRO1"/>
    <property type="match status" value="1"/>
</dbReference>
<reference evidence="3 4" key="1">
    <citation type="journal article" date="2020" name="Mol. Biol. Evol.">
        <title>Distinct Expression and Methylation Patterns for Genes with Different Fates following a Single Whole-Genome Duplication in Flowering Plants.</title>
        <authorList>
            <person name="Shi T."/>
            <person name="Rahmani R.S."/>
            <person name="Gugger P.F."/>
            <person name="Wang M."/>
            <person name="Li H."/>
            <person name="Zhang Y."/>
            <person name="Li Z."/>
            <person name="Wang Q."/>
            <person name="Van de Peer Y."/>
            <person name="Marchal K."/>
            <person name="Chen J."/>
        </authorList>
    </citation>
    <scope>NUCLEOTIDE SEQUENCE [LARGE SCALE GENOMIC DNA]</scope>
    <source>
        <tissue evidence="3">Leaf</tissue>
    </source>
</reference>